<protein>
    <recommendedName>
        <fullName evidence="3">Sulfotransferase family protein</fullName>
    </recommendedName>
</protein>
<evidence type="ECO:0008006" key="3">
    <source>
        <dbReference type="Google" id="ProtNLM"/>
    </source>
</evidence>
<accession>A0ABU8QED9</accession>
<sequence>MVDRIVVHIGDSKAGSTALQTVLRYHPPNFVWAYPGTSLNHNHLARALSHPRFKHLARPRFEELWRQIEKMDASIAVLSAELFQSVRPESLVHALKEYGPSRLLPVSVIAYCRPHLSKLTAMYSERVKFGQNVGTIGDYAAKIRQTHRLDYAPRFKAWQDCFGDDFTLRPYSPNCDIVEDFFRTALPNTPPPGFTLRPNVSMTQPQIELMQRVPKLAKAVGISMPIPSAINRLICLHLRKSRIAAEGAKVMLSRMDSLSFQRRYFQDARKMDQLFFEDTFLKEALERSLTSPVSASRYELEASDISWFDEMVTSVLKDWSREPCAYQRRAIKTLRSSLF</sequence>
<organism evidence="1 2">
    <name type="scientific">Cognatishimia coralii</name>
    <dbReference type="NCBI Taxonomy" id="3083254"/>
    <lineage>
        <taxon>Bacteria</taxon>
        <taxon>Pseudomonadati</taxon>
        <taxon>Pseudomonadota</taxon>
        <taxon>Alphaproteobacteria</taxon>
        <taxon>Rhodobacterales</taxon>
        <taxon>Paracoccaceae</taxon>
        <taxon>Cognatishimia</taxon>
    </lineage>
</organism>
<evidence type="ECO:0000313" key="2">
    <source>
        <dbReference type="Proteomes" id="UP001368270"/>
    </source>
</evidence>
<dbReference type="Proteomes" id="UP001368270">
    <property type="component" value="Unassembled WGS sequence"/>
</dbReference>
<keyword evidence="2" id="KW-1185">Reference proteome</keyword>
<gene>
    <name evidence="1" type="ORF">WG622_06025</name>
</gene>
<reference evidence="1 2" key="1">
    <citation type="submission" date="2024-03" db="EMBL/GenBank/DDBJ databases">
        <title>Cognatishimia coralii sp. nov., a marine bacterium isolated from coral surrounding seawater.</title>
        <authorList>
            <person name="Liu X."/>
            <person name="Liu S."/>
            <person name="Sun H."/>
            <person name="Zhang Y."/>
        </authorList>
    </citation>
    <scope>NUCLEOTIDE SEQUENCE [LARGE SCALE GENOMIC DNA]</scope>
    <source>
        <strain evidence="1 2">D5M38</strain>
    </source>
</reference>
<dbReference type="EMBL" id="JBBGAZ010000002">
    <property type="protein sequence ID" value="MEJ5217789.1"/>
    <property type="molecule type" value="Genomic_DNA"/>
</dbReference>
<evidence type="ECO:0000313" key="1">
    <source>
        <dbReference type="EMBL" id="MEJ5217789.1"/>
    </source>
</evidence>
<comment type="caution">
    <text evidence="1">The sequence shown here is derived from an EMBL/GenBank/DDBJ whole genome shotgun (WGS) entry which is preliminary data.</text>
</comment>
<dbReference type="RefSeq" id="WP_339402769.1">
    <property type="nucleotide sequence ID" value="NZ_JBBGAZ010000002.1"/>
</dbReference>
<name>A0ABU8QED9_9RHOB</name>
<proteinExistence type="predicted"/>